<dbReference type="AlphaFoldDB" id="A0A1G8KEZ2"/>
<comment type="similarity">
    <text evidence="1">Belongs to the four-carbon acid sugar kinase family.</text>
</comment>
<feature type="domain" description="Four-carbon acid sugar kinase N-terminal" evidence="7">
    <location>
        <begin position="34"/>
        <end position="275"/>
    </location>
</feature>
<evidence type="ECO:0000259" key="8">
    <source>
        <dbReference type="Pfam" id="PF17042"/>
    </source>
</evidence>
<keyword evidence="3" id="KW-0547">Nucleotide-binding</keyword>
<keyword evidence="2" id="KW-0808">Transferase</keyword>
<dbReference type="RefSeq" id="WP_091585695.1">
    <property type="nucleotide sequence ID" value="NZ_FNDU01000007.1"/>
</dbReference>
<keyword evidence="4" id="KW-0418">Kinase</keyword>
<dbReference type="Pfam" id="PF17042">
    <property type="entry name" value="NBD_C"/>
    <property type="match status" value="1"/>
</dbReference>
<dbReference type="GO" id="GO:0005524">
    <property type="term" value="F:ATP binding"/>
    <property type="evidence" value="ECO:0007669"/>
    <property type="project" value="UniProtKB-KW"/>
</dbReference>
<evidence type="ECO:0000256" key="3">
    <source>
        <dbReference type="ARBA" id="ARBA00022741"/>
    </source>
</evidence>
<accession>A0A1G8KEZ2</accession>
<evidence type="ECO:0000259" key="7">
    <source>
        <dbReference type="Pfam" id="PF07005"/>
    </source>
</evidence>
<dbReference type="Gene3D" id="3.40.50.10840">
    <property type="entry name" value="Putative sugar-binding, N-terminal domain"/>
    <property type="match status" value="1"/>
</dbReference>
<keyword evidence="6" id="KW-0119">Carbohydrate metabolism</keyword>
<evidence type="ECO:0000256" key="4">
    <source>
        <dbReference type="ARBA" id="ARBA00022777"/>
    </source>
</evidence>
<dbReference type="InterPro" id="IPR010737">
    <property type="entry name" value="4-carb_acid_sugar_kinase_N"/>
</dbReference>
<evidence type="ECO:0000256" key="5">
    <source>
        <dbReference type="ARBA" id="ARBA00022840"/>
    </source>
</evidence>
<evidence type="ECO:0000256" key="6">
    <source>
        <dbReference type="ARBA" id="ARBA00023277"/>
    </source>
</evidence>
<evidence type="ECO:0000256" key="1">
    <source>
        <dbReference type="ARBA" id="ARBA00005715"/>
    </source>
</evidence>
<sequence length="474" mass="53417">MSNVKEIVDSLQEYSTEIINECFESRFKNFHHKIIALDDDPTGVQTVHDIPVFTDWTEETIEQAFDDPRQLVFILTNSRSFSEEETKKVHTDIAERIARVSKKKEMPFLLISRGDSTMRGHYPLETEVLKDTLERKRGDVIDGEIIIPFFRQGGRLTIGDVHYIQQAETYTPIGETEFAKDRMFGFQSSNLAAYVEEKTAGQFPKDNVQSVTLEELRNLDLDAIESKLIGLQHFQKLIVNAVTDEDIRVFCIALYGALSKGKNFLYRTAATFTKEVANISSKPYLKAGDLYEKRSANGGLIIVGSHVQKSTDQLNELKQLKDIEFIEFYCPAVKEDDAFQRETERVQKLINEKIAVGTTVCVYTSRERLDLGEDRREGELALSVKISNSVTQFVKKCKHEPKFVIAKGGITSSDVGTNGLEVKKAEVLGQIAPGIPVWQTGNDSQFPGIPYIIFPGNVGGKETLKEVVTILEEQ</sequence>
<reference evidence="9 10" key="1">
    <citation type="submission" date="2016-10" db="EMBL/GenBank/DDBJ databases">
        <authorList>
            <person name="de Groot N.N."/>
        </authorList>
    </citation>
    <scope>NUCLEOTIDE SEQUENCE [LARGE SCALE GENOMIC DNA]</scope>
    <source>
        <strain evidence="10">P4B,CCM 7963,CECT 7998,DSM 25260,IBRC-M 10614,KCTC 13821</strain>
    </source>
</reference>
<feature type="domain" description="Four-carbon acid sugar kinase nucleotide binding" evidence="8">
    <location>
        <begin position="300"/>
        <end position="464"/>
    </location>
</feature>
<dbReference type="GO" id="GO:0016301">
    <property type="term" value="F:kinase activity"/>
    <property type="evidence" value="ECO:0007669"/>
    <property type="project" value="UniProtKB-KW"/>
</dbReference>
<protein>
    <submittedName>
        <fullName evidence="9">Uncharacterized conserved protein YgbK, DUF1537 family</fullName>
    </submittedName>
</protein>
<evidence type="ECO:0000313" key="10">
    <source>
        <dbReference type="Proteomes" id="UP000199017"/>
    </source>
</evidence>
<dbReference type="Pfam" id="PF07005">
    <property type="entry name" value="SBD_N"/>
    <property type="match status" value="1"/>
</dbReference>
<dbReference type="STRING" id="930129.SAMN05216352_107199"/>
<dbReference type="InterPro" id="IPR031475">
    <property type="entry name" value="NBD_C"/>
</dbReference>
<evidence type="ECO:0000256" key="2">
    <source>
        <dbReference type="ARBA" id="ARBA00022679"/>
    </source>
</evidence>
<dbReference type="EMBL" id="FNDU01000007">
    <property type="protein sequence ID" value="SDI42013.1"/>
    <property type="molecule type" value="Genomic_DNA"/>
</dbReference>
<dbReference type="InterPro" id="IPR037051">
    <property type="entry name" value="4-carb_acid_sugar_kinase_N_sf"/>
</dbReference>
<proteinExistence type="inferred from homology"/>
<dbReference type="OrthoDB" id="153193at2"/>
<organism evidence="9 10">
    <name type="scientific">Alteribacillus bidgolensis</name>
    <dbReference type="NCBI Taxonomy" id="930129"/>
    <lineage>
        <taxon>Bacteria</taxon>
        <taxon>Bacillati</taxon>
        <taxon>Bacillota</taxon>
        <taxon>Bacilli</taxon>
        <taxon>Bacillales</taxon>
        <taxon>Bacillaceae</taxon>
        <taxon>Alteribacillus</taxon>
    </lineage>
</organism>
<keyword evidence="10" id="KW-1185">Reference proteome</keyword>
<dbReference type="InterPro" id="IPR042213">
    <property type="entry name" value="NBD_C_sf"/>
</dbReference>
<dbReference type="Gene3D" id="3.40.980.20">
    <property type="entry name" value="Four-carbon acid sugar kinase, nucleotide binding domain"/>
    <property type="match status" value="1"/>
</dbReference>
<name>A0A1G8KEZ2_9BACI</name>
<dbReference type="SUPFAM" id="SSF142764">
    <property type="entry name" value="YgbK-like"/>
    <property type="match status" value="1"/>
</dbReference>
<evidence type="ECO:0000313" key="9">
    <source>
        <dbReference type="EMBL" id="SDI42013.1"/>
    </source>
</evidence>
<keyword evidence="5" id="KW-0067">ATP-binding</keyword>
<gene>
    <name evidence="9" type="ORF">SAMN05216352_107199</name>
</gene>
<dbReference type="Proteomes" id="UP000199017">
    <property type="component" value="Unassembled WGS sequence"/>
</dbReference>